<feature type="transmembrane region" description="Helical" evidence="1">
    <location>
        <begin position="71"/>
        <end position="98"/>
    </location>
</feature>
<evidence type="ECO:0000313" key="3">
    <source>
        <dbReference type="EMBL" id="GET33103.1"/>
    </source>
</evidence>
<keyword evidence="4" id="KW-1185">Reference proteome</keyword>
<dbReference type="Gene3D" id="3.60.21.10">
    <property type="match status" value="1"/>
</dbReference>
<dbReference type="InterPro" id="IPR051158">
    <property type="entry name" value="Metallophosphoesterase_sf"/>
</dbReference>
<dbReference type="PANTHER" id="PTHR31302">
    <property type="entry name" value="TRANSMEMBRANE PROTEIN WITH METALLOPHOSPHOESTERASE DOMAIN-RELATED"/>
    <property type="match status" value="1"/>
</dbReference>
<dbReference type="Proteomes" id="UP000391834">
    <property type="component" value="Unassembled WGS sequence"/>
</dbReference>
<feature type="transmembrane region" description="Helical" evidence="1">
    <location>
        <begin position="40"/>
        <end position="59"/>
    </location>
</feature>
<name>A0A5M4AZR6_9BACT</name>
<dbReference type="Pfam" id="PF00149">
    <property type="entry name" value="Metallophos"/>
    <property type="match status" value="1"/>
</dbReference>
<dbReference type="OrthoDB" id="9780884at2"/>
<feature type="transmembrane region" description="Helical" evidence="1">
    <location>
        <begin position="118"/>
        <end position="137"/>
    </location>
</feature>
<evidence type="ECO:0000313" key="4">
    <source>
        <dbReference type="Proteomes" id="UP000391834"/>
    </source>
</evidence>
<feature type="transmembrane region" description="Helical" evidence="1">
    <location>
        <begin position="7"/>
        <end position="25"/>
    </location>
</feature>
<accession>A0A5M4AZR6</accession>
<dbReference type="InterPro" id="IPR004843">
    <property type="entry name" value="Calcineurin-like_PHP"/>
</dbReference>
<keyword evidence="1" id="KW-1133">Transmembrane helix</keyword>
<keyword evidence="1" id="KW-0812">Transmembrane</keyword>
<evidence type="ECO:0000259" key="2">
    <source>
        <dbReference type="Pfam" id="PF00149"/>
    </source>
</evidence>
<proteinExistence type="predicted"/>
<evidence type="ECO:0000256" key="1">
    <source>
        <dbReference type="SAM" id="Phobius"/>
    </source>
</evidence>
<dbReference type="CDD" id="cd07385">
    <property type="entry name" value="MPP_YkuE_C"/>
    <property type="match status" value="1"/>
</dbReference>
<reference evidence="3 4" key="1">
    <citation type="submission" date="2019-10" db="EMBL/GenBank/DDBJ databases">
        <title>Prolixibacter strains distinguished by the presence of nitrate reductase genes were adept at nitrate-dependent anaerobic corrosion of metallic iron and carbon steel.</title>
        <authorList>
            <person name="Iino T."/>
            <person name="Shono N."/>
            <person name="Ito K."/>
            <person name="Nakamura R."/>
            <person name="Sueoka K."/>
            <person name="Harayama S."/>
            <person name="Ohkuma M."/>
        </authorList>
    </citation>
    <scope>NUCLEOTIDE SEQUENCE [LARGE SCALE GENOMIC DNA]</scope>
    <source>
        <strain evidence="3 4">JCM 13498</strain>
    </source>
</reference>
<organism evidence="3 4">
    <name type="scientific">Prolixibacter bellariivorans</name>
    <dbReference type="NCBI Taxonomy" id="314319"/>
    <lineage>
        <taxon>Bacteria</taxon>
        <taxon>Pseudomonadati</taxon>
        <taxon>Bacteroidota</taxon>
        <taxon>Bacteroidia</taxon>
        <taxon>Marinilabiliales</taxon>
        <taxon>Prolixibacteraceae</taxon>
        <taxon>Prolixibacter</taxon>
    </lineage>
</organism>
<sequence length="390" mass="44101">MRNMQFAIFFGTVILVYFLVNYYIYVHGLMAFQSTGNFKTAYKILFWVIASTFIVGEILEHTHSSLAGEWIYRIGAFWLSFMLYLFIATLFIDIIRLLDKFFHIVPAVLKSNPGNLRLWTGITVFALVALVVFFGHLNALHTRVKQISITIPKKVSGAPDMKVLMASDIHLGALIGERREQKLVDIINQQQPDLVLLCGDMVDGDIAPVLRKKLGRHLQEIKPRMGMYAIPGNHEYIGGIKETLPYLESININVLRDQIITLPNGVQIVGRDDLSARNRDGGRKELPDLLENVDMNNPVFVLNHQPFNLEEVAKAGVDLHLSGHTHDGQMWPLNYITQAVFEDSWGFLKKDKTNIYVSSGFGSWGPPVRIGNTPEVVVFNLHFQPETAEL</sequence>
<dbReference type="SUPFAM" id="SSF56300">
    <property type="entry name" value="Metallo-dependent phosphatases"/>
    <property type="match status" value="1"/>
</dbReference>
<dbReference type="AlphaFoldDB" id="A0A5M4AZR6"/>
<feature type="domain" description="Calcineurin-like phosphoesterase" evidence="2">
    <location>
        <begin position="161"/>
        <end position="327"/>
    </location>
</feature>
<dbReference type="InterPro" id="IPR029052">
    <property type="entry name" value="Metallo-depent_PP-like"/>
</dbReference>
<dbReference type="PANTHER" id="PTHR31302:SF0">
    <property type="entry name" value="TRANSMEMBRANE PROTEIN WITH METALLOPHOSPHOESTERASE DOMAIN"/>
    <property type="match status" value="1"/>
</dbReference>
<keyword evidence="1" id="KW-0472">Membrane</keyword>
<gene>
    <name evidence="3" type="ORF">PbJCM13498_19660</name>
</gene>
<comment type="caution">
    <text evidence="3">The sequence shown here is derived from an EMBL/GenBank/DDBJ whole genome shotgun (WGS) entry which is preliminary data.</text>
</comment>
<protein>
    <submittedName>
        <fullName evidence="3">Metallophosphatase</fullName>
    </submittedName>
</protein>
<dbReference type="GO" id="GO:0016787">
    <property type="term" value="F:hydrolase activity"/>
    <property type="evidence" value="ECO:0007669"/>
    <property type="project" value="InterPro"/>
</dbReference>
<dbReference type="EMBL" id="BLAX01000001">
    <property type="protein sequence ID" value="GET33103.1"/>
    <property type="molecule type" value="Genomic_DNA"/>
</dbReference>